<keyword evidence="1" id="KW-0560">Oxidoreductase</keyword>
<dbReference type="InterPro" id="IPR037024">
    <property type="entry name" value="NiFe_Hase_small_N_sf"/>
</dbReference>
<evidence type="ECO:0000256" key="1">
    <source>
        <dbReference type="ARBA" id="ARBA00023002"/>
    </source>
</evidence>
<evidence type="ECO:0000313" key="4">
    <source>
        <dbReference type="Proteomes" id="UP001519064"/>
    </source>
</evidence>
<gene>
    <name evidence="3" type="ORF">ITI46_05965</name>
</gene>
<dbReference type="InterPro" id="IPR051349">
    <property type="entry name" value="Hydrogenase_assoc-protein"/>
</dbReference>
<dbReference type="PANTHER" id="PTHR42845">
    <property type="entry name" value="COENZYME F420-REDUCING HYDROGENASE, GAMMA SUBUNIT"/>
    <property type="match status" value="1"/>
</dbReference>
<keyword evidence="4" id="KW-1185">Reference proteome</keyword>
<dbReference type="Gene3D" id="3.40.50.700">
    <property type="entry name" value="NADH:ubiquinone oxidoreductase-like, 20kDa subunit"/>
    <property type="match status" value="1"/>
</dbReference>
<reference evidence="3 4" key="1">
    <citation type="submission" date="2020-11" db="EMBL/GenBank/DDBJ databases">
        <title>Streptomyces spirodelae sp. nov., isolated from duckweed.</title>
        <authorList>
            <person name="Saimee Y."/>
            <person name="Duangmal K."/>
        </authorList>
    </citation>
    <scope>NUCLEOTIDE SEQUENCE [LARGE SCALE GENOMIC DNA]</scope>
    <source>
        <strain evidence="3 4">S16-07</strain>
    </source>
</reference>
<dbReference type="EMBL" id="JADKMA010000018">
    <property type="protein sequence ID" value="MBO8191239.1"/>
    <property type="molecule type" value="Genomic_DNA"/>
</dbReference>
<name>A0ABS3X788_9ACTN</name>
<sequence length="264" mass="28467">MSDEEPEDARPRLAVWKFASCDGCQLTLLDCEDDLLALSGKVEVAFFHEAVTAPDEGTYDVSLVDGSITTPEDAERVQHVRAVSRRLVTLGACATAGGIQALRNYADVAEFRAAVYARDEYIDTLATSTPISAHVPVDFELRGCPIDRGQLLEVITAYLAGRTPDTPAHSVCFECKRRGTPCIVVARGIPCLGPVTHAGCGALCPAYGRGCYGCFGPSYSTKFPAFIPLLRRDGMTTLDIVRVLRTFNTAAPEFDAASRQEELG</sequence>
<feature type="domain" description="NADH:ubiquinone oxidoreductase-like 20kDa subunit" evidence="2">
    <location>
        <begin position="21"/>
        <end position="157"/>
    </location>
</feature>
<dbReference type="PANTHER" id="PTHR42845:SF2">
    <property type="entry name" value="F420-NON-REDUCING HYDROGENASE VHU SUBUNIT G"/>
    <property type="match status" value="1"/>
</dbReference>
<comment type="caution">
    <text evidence="3">The sequence shown here is derived from an EMBL/GenBank/DDBJ whole genome shotgun (WGS) entry which is preliminary data.</text>
</comment>
<evidence type="ECO:0000259" key="2">
    <source>
        <dbReference type="Pfam" id="PF01058"/>
    </source>
</evidence>
<dbReference type="InterPro" id="IPR006137">
    <property type="entry name" value="NADH_UbQ_OxRdtase-like_20kDa"/>
</dbReference>
<dbReference type="Proteomes" id="UP001519064">
    <property type="component" value="Unassembled WGS sequence"/>
</dbReference>
<protein>
    <submittedName>
        <fullName evidence="3">Oxidoreductase</fullName>
    </submittedName>
</protein>
<accession>A0ABS3X788</accession>
<evidence type="ECO:0000313" key="3">
    <source>
        <dbReference type="EMBL" id="MBO8191239.1"/>
    </source>
</evidence>
<dbReference type="RefSeq" id="WP_209238328.1">
    <property type="nucleotide sequence ID" value="NZ_JADKMA010000018.1"/>
</dbReference>
<proteinExistence type="predicted"/>
<dbReference type="Pfam" id="PF01058">
    <property type="entry name" value="Oxidored_q6"/>
    <property type="match status" value="1"/>
</dbReference>
<dbReference type="SUPFAM" id="SSF56770">
    <property type="entry name" value="HydA/Nqo6-like"/>
    <property type="match status" value="1"/>
</dbReference>
<organism evidence="3 4">
    <name type="scientific">Streptomyces oryzae</name>
    <dbReference type="NCBI Taxonomy" id="1434886"/>
    <lineage>
        <taxon>Bacteria</taxon>
        <taxon>Bacillati</taxon>
        <taxon>Actinomycetota</taxon>
        <taxon>Actinomycetes</taxon>
        <taxon>Kitasatosporales</taxon>
        <taxon>Streptomycetaceae</taxon>
        <taxon>Streptomyces</taxon>
    </lineage>
</organism>